<accession>A0A023B1G6</accession>
<name>A0A023B1G6_GRENI</name>
<feature type="chain" id="PRO_5001511905" evidence="1">
    <location>
        <begin position="19"/>
        <end position="152"/>
    </location>
</feature>
<protein>
    <submittedName>
        <fullName evidence="2">LCCL domain protein CCP2</fullName>
    </submittedName>
</protein>
<comment type="caution">
    <text evidence="2">The sequence shown here is derived from an EMBL/GenBank/DDBJ whole genome shotgun (WGS) entry which is preliminary data.</text>
</comment>
<dbReference type="Proteomes" id="UP000019763">
    <property type="component" value="Unassembled WGS sequence"/>
</dbReference>
<proteinExistence type="predicted"/>
<gene>
    <name evidence="2" type="ORF">GNI_131180</name>
</gene>
<keyword evidence="1" id="KW-0732">Signal</keyword>
<keyword evidence="3" id="KW-1185">Reference proteome</keyword>
<sequence>MRWATVIILLLADWSASSDEVWHRFDHVETTSTTSKLPLEDLPKSTPVNQEAMLTRGSGVWSSFGDHLDDEEVTVTLGLNKPTLMKGLHVDWVLPPSFYKLTGYVEGSNTVSSEKDLVPWTAYDNPNTTQDVSFSNNYFFNRIRLDMKQYSP</sequence>
<evidence type="ECO:0000256" key="1">
    <source>
        <dbReference type="SAM" id="SignalP"/>
    </source>
</evidence>
<feature type="signal peptide" evidence="1">
    <location>
        <begin position="1"/>
        <end position="18"/>
    </location>
</feature>
<organism evidence="2 3">
    <name type="scientific">Gregarina niphandrodes</name>
    <name type="common">Septate eugregarine</name>
    <dbReference type="NCBI Taxonomy" id="110365"/>
    <lineage>
        <taxon>Eukaryota</taxon>
        <taxon>Sar</taxon>
        <taxon>Alveolata</taxon>
        <taxon>Apicomplexa</taxon>
        <taxon>Conoidasida</taxon>
        <taxon>Gregarinasina</taxon>
        <taxon>Eugregarinorida</taxon>
        <taxon>Gregarinidae</taxon>
        <taxon>Gregarina</taxon>
    </lineage>
</organism>
<dbReference type="VEuPathDB" id="CryptoDB:GNI_131180"/>
<evidence type="ECO:0000313" key="2">
    <source>
        <dbReference type="EMBL" id="EZG47490.1"/>
    </source>
</evidence>
<dbReference type="GeneID" id="22914598"/>
<dbReference type="RefSeq" id="XP_011132176.1">
    <property type="nucleotide sequence ID" value="XM_011133874.1"/>
</dbReference>
<reference evidence="2" key="1">
    <citation type="submission" date="2013-12" db="EMBL/GenBank/DDBJ databases">
        <authorList>
            <person name="Omoto C.K."/>
            <person name="Sibley D."/>
            <person name="Venepally P."/>
            <person name="Hadjithomas M."/>
            <person name="Karamycheva S."/>
            <person name="Brunk B."/>
            <person name="Roos D."/>
            <person name="Caler E."/>
            <person name="Lorenzi H."/>
        </authorList>
    </citation>
    <scope>NUCLEOTIDE SEQUENCE</scope>
</reference>
<dbReference type="AlphaFoldDB" id="A0A023B1G6"/>
<evidence type="ECO:0000313" key="3">
    <source>
        <dbReference type="Proteomes" id="UP000019763"/>
    </source>
</evidence>
<dbReference type="EMBL" id="AFNH02000978">
    <property type="protein sequence ID" value="EZG47490.1"/>
    <property type="molecule type" value="Genomic_DNA"/>
</dbReference>